<evidence type="ECO:0000256" key="1">
    <source>
        <dbReference type="SAM" id="MobiDB-lite"/>
    </source>
</evidence>
<proteinExistence type="predicted"/>
<name>A0A7J7G213_CAMSI</name>
<organism evidence="2 3">
    <name type="scientific">Camellia sinensis</name>
    <name type="common">Tea plant</name>
    <name type="synonym">Thea sinensis</name>
    <dbReference type="NCBI Taxonomy" id="4442"/>
    <lineage>
        <taxon>Eukaryota</taxon>
        <taxon>Viridiplantae</taxon>
        <taxon>Streptophyta</taxon>
        <taxon>Embryophyta</taxon>
        <taxon>Tracheophyta</taxon>
        <taxon>Spermatophyta</taxon>
        <taxon>Magnoliopsida</taxon>
        <taxon>eudicotyledons</taxon>
        <taxon>Gunneridae</taxon>
        <taxon>Pentapetalae</taxon>
        <taxon>asterids</taxon>
        <taxon>Ericales</taxon>
        <taxon>Theaceae</taxon>
        <taxon>Camellia</taxon>
    </lineage>
</organism>
<reference evidence="3" key="1">
    <citation type="journal article" date="2020" name="Nat. Commun.">
        <title>Genome assembly of wild tea tree DASZ reveals pedigree and selection history of tea varieties.</title>
        <authorList>
            <person name="Zhang W."/>
            <person name="Zhang Y."/>
            <person name="Qiu H."/>
            <person name="Guo Y."/>
            <person name="Wan H."/>
            <person name="Zhang X."/>
            <person name="Scossa F."/>
            <person name="Alseekh S."/>
            <person name="Zhang Q."/>
            <person name="Wang P."/>
            <person name="Xu L."/>
            <person name="Schmidt M.H."/>
            <person name="Jia X."/>
            <person name="Li D."/>
            <person name="Zhu A."/>
            <person name="Guo F."/>
            <person name="Chen W."/>
            <person name="Ni D."/>
            <person name="Usadel B."/>
            <person name="Fernie A.R."/>
            <person name="Wen W."/>
        </authorList>
    </citation>
    <scope>NUCLEOTIDE SEQUENCE [LARGE SCALE GENOMIC DNA]</scope>
    <source>
        <strain evidence="3">cv. G240</strain>
    </source>
</reference>
<dbReference type="PANTHER" id="PTHR14091">
    <property type="entry name" value="PERIODIC TRYPTOPHAN PROTEIN 1"/>
    <property type="match status" value="1"/>
</dbReference>
<protein>
    <recommendedName>
        <fullName evidence="4">Peroxin-7</fullName>
    </recommendedName>
</protein>
<dbReference type="GO" id="GO:0005634">
    <property type="term" value="C:nucleus"/>
    <property type="evidence" value="ECO:0007669"/>
    <property type="project" value="TreeGrafter"/>
</dbReference>
<reference evidence="2 3" key="2">
    <citation type="submission" date="2020-07" db="EMBL/GenBank/DDBJ databases">
        <title>Genome assembly of wild tea tree DASZ reveals pedigree and selection history of tea varieties.</title>
        <authorList>
            <person name="Zhang W."/>
        </authorList>
    </citation>
    <scope>NUCLEOTIDE SEQUENCE [LARGE SCALE GENOMIC DNA]</scope>
    <source>
        <strain evidence="3">cv. G240</strain>
        <tissue evidence="2">Leaf</tissue>
    </source>
</reference>
<feature type="region of interest" description="Disordered" evidence="1">
    <location>
        <begin position="197"/>
        <end position="228"/>
    </location>
</feature>
<dbReference type="InterPro" id="IPR044285">
    <property type="entry name" value="PWP1"/>
</dbReference>
<evidence type="ECO:0000313" key="3">
    <source>
        <dbReference type="Proteomes" id="UP000593564"/>
    </source>
</evidence>
<keyword evidence="3" id="KW-1185">Reference proteome</keyword>
<evidence type="ECO:0008006" key="4">
    <source>
        <dbReference type="Google" id="ProtNLM"/>
    </source>
</evidence>
<gene>
    <name evidence="2" type="ORF">HYC85_029475</name>
</gene>
<dbReference type="Proteomes" id="UP000593564">
    <property type="component" value="Unassembled WGS sequence"/>
</dbReference>
<dbReference type="InterPro" id="IPR015943">
    <property type="entry name" value="WD40/YVTN_repeat-like_dom_sf"/>
</dbReference>
<sequence>MQSNYIKHAKQDQISGQQTSCIAKYGQGLHKVKPNIYREPLPFATPHTHLIVDSPASLQSPKSLPLHHHSRVQAVAWNHHVPQVLLSGSFDHTVVMNERIPSHTGFKWSVSGDVETIAWDLHTEHSFVVCVYTVSILSYFHFLFSKSVLKMVQLKVLISELLSLINLLTQRQVSLFMHTIKLFARSPIILWHQIAKKSRESREMREEEKGRRSPSRESREKRVDDRRR</sequence>
<dbReference type="AlphaFoldDB" id="A0A7J7G213"/>
<dbReference type="PANTHER" id="PTHR14091:SF0">
    <property type="entry name" value="PERIODIC TRYPTOPHAN PROTEIN 1 HOMOLOG"/>
    <property type="match status" value="1"/>
</dbReference>
<comment type="caution">
    <text evidence="2">The sequence shown here is derived from an EMBL/GenBank/DDBJ whole genome shotgun (WGS) entry which is preliminary data.</text>
</comment>
<dbReference type="EMBL" id="JACBKZ010000014">
    <property type="protein sequence ID" value="KAF5933304.1"/>
    <property type="molecule type" value="Genomic_DNA"/>
</dbReference>
<dbReference type="GO" id="GO:0006364">
    <property type="term" value="P:rRNA processing"/>
    <property type="evidence" value="ECO:0007669"/>
    <property type="project" value="InterPro"/>
</dbReference>
<evidence type="ECO:0000313" key="2">
    <source>
        <dbReference type="EMBL" id="KAF5933304.1"/>
    </source>
</evidence>
<dbReference type="Gene3D" id="2.130.10.10">
    <property type="entry name" value="YVTN repeat-like/Quinoprotein amine dehydrogenase"/>
    <property type="match status" value="1"/>
</dbReference>
<accession>A0A7J7G213</accession>